<protein>
    <submittedName>
        <fullName evidence="5">Aste57867_23865 protein</fullName>
    </submittedName>
</protein>
<evidence type="ECO:0000256" key="1">
    <source>
        <dbReference type="RuleBase" id="RU000383"/>
    </source>
</evidence>
<accession>A0A485LQP3</accession>
<dbReference type="SMART" id="SM00385">
    <property type="entry name" value="CYCLIN"/>
    <property type="match status" value="1"/>
</dbReference>
<dbReference type="InterPro" id="IPR013763">
    <property type="entry name" value="Cyclin-like_dom"/>
</dbReference>
<evidence type="ECO:0000313" key="5">
    <source>
        <dbReference type="EMBL" id="VFU00508.1"/>
    </source>
</evidence>
<dbReference type="Gene3D" id="1.10.472.10">
    <property type="entry name" value="Cyclin-like"/>
    <property type="match status" value="2"/>
</dbReference>
<evidence type="ECO:0000313" key="6">
    <source>
        <dbReference type="Proteomes" id="UP000332933"/>
    </source>
</evidence>
<dbReference type="EMBL" id="CAADRA010007346">
    <property type="protein sequence ID" value="VFU00508.1"/>
    <property type="molecule type" value="Genomic_DNA"/>
</dbReference>
<reference evidence="5 6" key="1">
    <citation type="submission" date="2019-03" db="EMBL/GenBank/DDBJ databases">
        <authorList>
            <person name="Gaulin E."/>
            <person name="Dumas B."/>
        </authorList>
    </citation>
    <scope>NUCLEOTIDE SEQUENCE [LARGE SCALE GENOMIC DNA]</scope>
    <source>
        <strain evidence="5">CBS 568.67</strain>
    </source>
</reference>
<dbReference type="FunFam" id="1.10.472.10:FF:000057">
    <property type="entry name" value="Cyclin N-terminal domain containing 2"/>
    <property type="match status" value="1"/>
</dbReference>
<dbReference type="SUPFAM" id="SSF47954">
    <property type="entry name" value="Cyclin-like"/>
    <property type="match status" value="1"/>
</dbReference>
<sequence length="321" mass="36524">MDLNCCEEPHPPRASLDDAYEIDMDTATTILAMLLETEAKYPRPNNYLFKAQTHGMDSSWRRRICDWMLDTGKAFELSLDTIACAVHLMDQYLCVLSVDKIVLQLLAMVCMYMASKVHEHRPISMEEMELLCRNKYPRCEMIKMERRVLEIVSWKLNPPTAFAFARDLIGLEESAQIRPLLEASVNQLLSDCLSEYCFVEALESVKAIAALQVVCLTQFQRASPLVKYALDALDFPTDFYNECVRLMVVIAQKKYSVPLPTHVPLYVRTSADVSPQSTKRHPTRSTTPTGVDTPPHLLNDRSSSSSTYGHIHKRARRGDCQ</sequence>
<evidence type="ECO:0000256" key="2">
    <source>
        <dbReference type="SAM" id="MobiDB-lite"/>
    </source>
</evidence>
<keyword evidence="1" id="KW-0195">Cyclin</keyword>
<reference evidence="4" key="2">
    <citation type="submission" date="2019-06" db="EMBL/GenBank/DDBJ databases">
        <title>Genomics analysis of Aphanomyces spp. identifies a new class of oomycete effector associated with host adaptation.</title>
        <authorList>
            <person name="Gaulin E."/>
        </authorList>
    </citation>
    <scope>NUCLEOTIDE SEQUENCE</scope>
    <source>
        <strain evidence="4">CBS 578.67</strain>
    </source>
</reference>
<dbReference type="InterPro" id="IPR036915">
    <property type="entry name" value="Cyclin-like_sf"/>
</dbReference>
<organism evidence="5 6">
    <name type="scientific">Aphanomyces stellatus</name>
    <dbReference type="NCBI Taxonomy" id="120398"/>
    <lineage>
        <taxon>Eukaryota</taxon>
        <taxon>Sar</taxon>
        <taxon>Stramenopiles</taxon>
        <taxon>Oomycota</taxon>
        <taxon>Saprolegniomycetes</taxon>
        <taxon>Saprolegniales</taxon>
        <taxon>Verrucalvaceae</taxon>
        <taxon>Aphanomyces</taxon>
    </lineage>
</organism>
<dbReference type="Proteomes" id="UP000332933">
    <property type="component" value="Unassembled WGS sequence"/>
</dbReference>
<feature type="compositionally biased region" description="Basic residues" evidence="2">
    <location>
        <begin position="310"/>
        <end position="321"/>
    </location>
</feature>
<comment type="similarity">
    <text evidence="1">Belongs to the cyclin family.</text>
</comment>
<name>A0A485LQP3_9STRA</name>
<evidence type="ECO:0000259" key="3">
    <source>
        <dbReference type="SMART" id="SM00385"/>
    </source>
</evidence>
<feature type="region of interest" description="Disordered" evidence="2">
    <location>
        <begin position="271"/>
        <end position="321"/>
    </location>
</feature>
<dbReference type="AlphaFoldDB" id="A0A485LQP3"/>
<dbReference type="Pfam" id="PF00134">
    <property type="entry name" value="Cyclin_N"/>
    <property type="match status" value="1"/>
</dbReference>
<proteinExistence type="inferred from homology"/>
<keyword evidence="6" id="KW-1185">Reference proteome</keyword>
<dbReference type="EMBL" id="VJMH01007320">
    <property type="protein sequence ID" value="KAF0684135.1"/>
    <property type="molecule type" value="Genomic_DNA"/>
</dbReference>
<feature type="domain" description="Cyclin-like" evidence="3">
    <location>
        <begin position="66"/>
        <end position="150"/>
    </location>
</feature>
<dbReference type="InterPro" id="IPR039361">
    <property type="entry name" value="Cyclin"/>
</dbReference>
<dbReference type="OrthoDB" id="64224at2759"/>
<dbReference type="InterPro" id="IPR006671">
    <property type="entry name" value="Cyclin_N"/>
</dbReference>
<evidence type="ECO:0000313" key="4">
    <source>
        <dbReference type="EMBL" id="KAF0684135.1"/>
    </source>
</evidence>
<gene>
    <name evidence="5" type="primary">Aste57867_23865</name>
    <name evidence="4" type="ORF">As57867_023792</name>
    <name evidence="5" type="ORF">ASTE57867_23865</name>
</gene>
<dbReference type="PANTHER" id="PTHR10177">
    <property type="entry name" value="CYCLINS"/>
    <property type="match status" value="1"/>
</dbReference>